<gene>
    <name evidence="2" type="ORF">NCTC13337_00308</name>
</gene>
<dbReference type="OrthoDB" id="8634103at2"/>
<name>A0A380MMW1_9GAMM</name>
<keyword evidence="3" id="KW-1185">Reference proteome</keyword>
<dbReference type="Gene3D" id="1.20.1050.10">
    <property type="match status" value="1"/>
</dbReference>
<evidence type="ECO:0000313" key="3">
    <source>
        <dbReference type="Proteomes" id="UP000254601"/>
    </source>
</evidence>
<dbReference type="InterPro" id="IPR004045">
    <property type="entry name" value="Glutathione_S-Trfase_N"/>
</dbReference>
<dbReference type="InterPro" id="IPR036249">
    <property type="entry name" value="Thioredoxin-like_sf"/>
</dbReference>
<dbReference type="Pfam" id="PF13409">
    <property type="entry name" value="GST_N_2"/>
    <property type="match status" value="1"/>
</dbReference>
<accession>A0A380MMW1</accession>
<sequence length="204" mass="23332">MQNEALEMPVMKLYLNDTSPFSRLVLATLLLLRKDCTLHWVDPWQRPPTLCAVNPFSTIPTLVIAPDTVLTDSVLTGIYLIRHYPDEALPLPQNQQDWQCLSFAKQLMETAFRVTVLPRFYGENSLWMENSRLALEAALAHLPKRHAKRTFADLSLHIALDYLRLRHPDLAAPAYDSPFDGLLHAIRPSVLATHPTYHDLRGYH</sequence>
<dbReference type="Gene3D" id="3.40.30.10">
    <property type="entry name" value="Glutaredoxin"/>
    <property type="match status" value="1"/>
</dbReference>
<dbReference type="SUPFAM" id="SSF52833">
    <property type="entry name" value="Thioredoxin-like"/>
    <property type="match status" value="1"/>
</dbReference>
<dbReference type="Proteomes" id="UP000254601">
    <property type="component" value="Unassembled WGS sequence"/>
</dbReference>
<dbReference type="RefSeq" id="WP_084601591.1">
    <property type="nucleotide sequence ID" value="NZ_LWHB01000038.1"/>
</dbReference>
<reference evidence="2 3" key="1">
    <citation type="submission" date="2018-06" db="EMBL/GenBank/DDBJ databases">
        <authorList>
            <consortium name="Pathogen Informatics"/>
            <person name="Doyle S."/>
        </authorList>
    </citation>
    <scope>NUCLEOTIDE SEQUENCE [LARGE SCALE GENOMIC DNA]</scope>
    <source>
        <strain evidence="2 3">NCTC13337</strain>
    </source>
</reference>
<evidence type="ECO:0000313" key="2">
    <source>
        <dbReference type="EMBL" id="SUO93588.1"/>
    </source>
</evidence>
<evidence type="ECO:0000259" key="1">
    <source>
        <dbReference type="PROSITE" id="PS50404"/>
    </source>
</evidence>
<feature type="domain" description="GST N-terminal" evidence="1">
    <location>
        <begin position="9"/>
        <end position="88"/>
    </location>
</feature>
<proteinExistence type="predicted"/>
<dbReference type="AlphaFoldDB" id="A0A380MMW1"/>
<organism evidence="2 3">
    <name type="scientific">Suttonella ornithocola</name>
    <dbReference type="NCBI Taxonomy" id="279832"/>
    <lineage>
        <taxon>Bacteria</taxon>
        <taxon>Pseudomonadati</taxon>
        <taxon>Pseudomonadota</taxon>
        <taxon>Gammaproteobacteria</taxon>
        <taxon>Cardiobacteriales</taxon>
        <taxon>Cardiobacteriaceae</taxon>
        <taxon>Suttonella</taxon>
    </lineage>
</organism>
<protein>
    <recommendedName>
        <fullName evidence="1">GST N-terminal domain-containing protein</fullName>
    </recommendedName>
</protein>
<dbReference type="EMBL" id="UHIC01000001">
    <property type="protein sequence ID" value="SUO93588.1"/>
    <property type="molecule type" value="Genomic_DNA"/>
</dbReference>
<dbReference type="PROSITE" id="PS50404">
    <property type="entry name" value="GST_NTER"/>
    <property type="match status" value="1"/>
</dbReference>